<dbReference type="EMBL" id="BSEL01000005">
    <property type="protein sequence ID" value="GLJ68756.1"/>
    <property type="molecule type" value="Genomic_DNA"/>
</dbReference>
<dbReference type="Proteomes" id="UP001142292">
    <property type="component" value="Unassembled WGS sequence"/>
</dbReference>
<evidence type="ECO:0000313" key="2">
    <source>
        <dbReference type="EMBL" id="GLJ68756.1"/>
    </source>
</evidence>
<keyword evidence="3" id="KW-1185">Reference proteome</keyword>
<evidence type="ECO:0000313" key="3">
    <source>
        <dbReference type="Proteomes" id="UP001142292"/>
    </source>
</evidence>
<dbReference type="InterPro" id="IPR007278">
    <property type="entry name" value="DUF397"/>
</dbReference>
<accession>A0ABQ5SY55</accession>
<protein>
    <recommendedName>
        <fullName evidence="1">DUF397 domain-containing protein</fullName>
    </recommendedName>
</protein>
<feature type="domain" description="DUF397" evidence="1">
    <location>
        <begin position="8"/>
        <end position="59"/>
    </location>
</feature>
<organism evidence="2 3">
    <name type="scientific">Nocardioides luteus</name>
    <dbReference type="NCBI Taxonomy" id="1844"/>
    <lineage>
        <taxon>Bacteria</taxon>
        <taxon>Bacillati</taxon>
        <taxon>Actinomycetota</taxon>
        <taxon>Actinomycetes</taxon>
        <taxon>Propionibacteriales</taxon>
        <taxon>Nocardioidaceae</taxon>
        <taxon>Nocardioides</taxon>
    </lineage>
</organism>
<evidence type="ECO:0000259" key="1">
    <source>
        <dbReference type="Pfam" id="PF04149"/>
    </source>
</evidence>
<proteinExistence type="predicted"/>
<reference evidence="2" key="1">
    <citation type="journal article" date="2014" name="Int. J. Syst. Evol. Microbiol.">
        <title>Complete genome of a new Firmicutes species belonging to the dominant human colonic microbiota ('Ruminococcus bicirculans') reveals two chromosomes and a selective capacity to utilize plant glucans.</title>
        <authorList>
            <consortium name="NISC Comparative Sequencing Program"/>
            <person name="Wegmann U."/>
            <person name="Louis P."/>
            <person name="Goesmann A."/>
            <person name="Henrissat B."/>
            <person name="Duncan S.H."/>
            <person name="Flint H.J."/>
        </authorList>
    </citation>
    <scope>NUCLEOTIDE SEQUENCE</scope>
    <source>
        <strain evidence="2">VKM Ac-1246</strain>
    </source>
</reference>
<gene>
    <name evidence="2" type="ORF">GCM10017579_27920</name>
</gene>
<comment type="caution">
    <text evidence="2">The sequence shown here is derived from an EMBL/GenBank/DDBJ whole genome shotgun (WGS) entry which is preliminary data.</text>
</comment>
<reference evidence="2" key="2">
    <citation type="submission" date="2023-01" db="EMBL/GenBank/DDBJ databases">
        <authorList>
            <person name="Sun Q."/>
            <person name="Evtushenko L."/>
        </authorList>
    </citation>
    <scope>NUCLEOTIDE SEQUENCE</scope>
    <source>
        <strain evidence="2">VKM Ac-1246</strain>
    </source>
</reference>
<name>A0ABQ5SY55_9ACTN</name>
<sequence>MNDKWQNARWRKSTGSDSGGCVEVAEVDGIVGVRDTKANGAGPVLEFNRKEWEAFLLGVGNGEFTMEALSK</sequence>
<dbReference type="Pfam" id="PF04149">
    <property type="entry name" value="DUF397"/>
    <property type="match status" value="1"/>
</dbReference>
<dbReference type="RefSeq" id="WP_271188391.1">
    <property type="nucleotide sequence ID" value="NZ_BSEL01000005.1"/>
</dbReference>